<dbReference type="Proteomes" id="UP001212981">
    <property type="component" value="Unassembled WGS sequence"/>
</dbReference>
<gene>
    <name evidence="1" type="ORF">PND82_01550</name>
</gene>
<reference evidence="1" key="1">
    <citation type="submission" date="2023-01" db="EMBL/GenBank/DDBJ databases">
        <title>Human gut microbiome strain richness.</title>
        <authorList>
            <person name="Chen-Liaw A."/>
        </authorList>
    </citation>
    <scope>NUCLEOTIDE SEQUENCE</scope>
    <source>
        <strain evidence="1">D8_m1001271B151109d0_201107</strain>
    </source>
</reference>
<sequence>MKDDYQKYLDEQLQDIDFKEEWELSKWKQYLIIDLLKARSEDLITQKQLIEMIDYIESNGLKMGRDTVNFIIDKYYKSIDDLETRLSEADHLAEMTDEKYTHDEVFERIRKRLKGKKDLF</sequence>
<dbReference type="RefSeq" id="WP_195222890.1">
    <property type="nucleotide sequence ID" value="NZ_JADNBU010000030.1"/>
</dbReference>
<protein>
    <submittedName>
        <fullName evidence="1">Uncharacterized protein</fullName>
    </submittedName>
</protein>
<name>A0AAW6CQ83_9FIRM</name>
<dbReference type="EMBL" id="JAQLXO010000001">
    <property type="protein sequence ID" value="MDB7981501.1"/>
    <property type="molecule type" value="Genomic_DNA"/>
</dbReference>
<proteinExistence type="predicted"/>
<evidence type="ECO:0000313" key="1">
    <source>
        <dbReference type="EMBL" id="MDB7981501.1"/>
    </source>
</evidence>
<organism evidence="1 2">
    <name type="scientific">Faecalicoccus pleomorphus</name>
    <dbReference type="NCBI Taxonomy" id="1323"/>
    <lineage>
        <taxon>Bacteria</taxon>
        <taxon>Bacillati</taxon>
        <taxon>Bacillota</taxon>
        <taxon>Erysipelotrichia</taxon>
        <taxon>Erysipelotrichales</taxon>
        <taxon>Erysipelotrichaceae</taxon>
        <taxon>Faecalicoccus</taxon>
    </lineage>
</organism>
<dbReference type="AlphaFoldDB" id="A0AAW6CQ83"/>
<accession>A0AAW6CQ83</accession>
<evidence type="ECO:0000313" key="2">
    <source>
        <dbReference type="Proteomes" id="UP001212981"/>
    </source>
</evidence>
<comment type="caution">
    <text evidence="1">The sequence shown here is derived from an EMBL/GenBank/DDBJ whole genome shotgun (WGS) entry which is preliminary data.</text>
</comment>